<dbReference type="SUPFAM" id="SSF53756">
    <property type="entry name" value="UDP-Glycosyltransferase/glycogen phosphorylase"/>
    <property type="match status" value="1"/>
</dbReference>
<keyword evidence="1" id="KW-0328">Glycosyltransferase</keyword>
<evidence type="ECO:0000313" key="4">
    <source>
        <dbReference type="EMBL" id="PKZ42466.1"/>
    </source>
</evidence>
<evidence type="ECO:0000256" key="1">
    <source>
        <dbReference type="ARBA" id="ARBA00022676"/>
    </source>
</evidence>
<dbReference type="GO" id="GO:0016757">
    <property type="term" value="F:glycosyltransferase activity"/>
    <property type="evidence" value="ECO:0007669"/>
    <property type="project" value="UniProtKB-KW"/>
</dbReference>
<dbReference type="AlphaFoldDB" id="A0A2I1PCX0"/>
<accession>A0A2I1PCX0</accession>
<dbReference type="Pfam" id="PF13439">
    <property type="entry name" value="Glyco_transf_4"/>
    <property type="match status" value="1"/>
</dbReference>
<sequence>MSTRRHPVRVLSLPAGHAYVRSVLAGASGVELLPDPPVPGAPAGQWWPSPAWDPQWVRAHRTEVDLVHVHFGFEHLAPAQVADWTDTLRRVGLPLVVTVHDLDLPHAVEQDDHRARVRLLVEAADAVLTLTPGAADRIERATGRRAVVVPHPAMEPREHIEEAVRAPRPEGPVLVGVHLKSLRANAGRTRLLDGLLAATDALGPAACRLEVTLHRELLRPGVAGDVAAWVRDAPERVDVRAVDPLDDAAFSTYLQHLDVSVLPHRWGTHSGWVEQCHDLGVVPLAPSVGHLAEQRVEHLWAWEGERPEPASLRTALEGAVTAARAGRSAEQARAWADHRARETEAVGRAHVAVYEQVVDEQAARDRAAREAS</sequence>
<comment type="caution">
    <text evidence="4">The sequence shown here is derived from an EMBL/GenBank/DDBJ whole genome shotgun (WGS) entry which is preliminary data.</text>
</comment>
<proteinExistence type="predicted"/>
<protein>
    <recommendedName>
        <fullName evidence="3">Glycosyltransferase subfamily 4-like N-terminal domain-containing protein</fullName>
    </recommendedName>
</protein>
<dbReference type="Gene3D" id="3.40.50.2000">
    <property type="entry name" value="Glycogen Phosphorylase B"/>
    <property type="match status" value="1"/>
</dbReference>
<dbReference type="InterPro" id="IPR028098">
    <property type="entry name" value="Glyco_trans_4-like_N"/>
</dbReference>
<dbReference type="RefSeq" id="WP_070703520.1">
    <property type="nucleotide sequence ID" value="NZ_JBHLVH010000002.1"/>
</dbReference>
<evidence type="ECO:0000259" key="3">
    <source>
        <dbReference type="Pfam" id="PF13439"/>
    </source>
</evidence>
<keyword evidence="5" id="KW-1185">Reference proteome</keyword>
<organism evidence="4 5">
    <name type="scientific">Kytococcus schroeteri</name>
    <dbReference type="NCBI Taxonomy" id="138300"/>
    <lineage>
        <taxon>Bacteria</taxon>
        <taxon>Bacillati</taxon>
        <taxon>Actinomycetota</taxon>
        <taxon>Actinomycetes</taxon>
        <taxon>Micrococcales</taxon>
        <taxon>Kytococcaceae</taxon>
        <taxon>Kytococcus</taxon>
    </lineage>
</organism>
<name>A0A2I1PCX0_9MICO</name>
<dbReference type="EMBL" id="PKIZ01000003">
    <property type="protein sequence ID" value="PKZ42466.1"/>
    <property type="molecule type" value="Genomic_DNA"/>
</dbReference>
<evidence type="ECO:0000313" key="5">
    <source>
        <dbReference type="Proteomes" id="UP000234206"/>
    </source>
</evidence>
<feature type="domain" description="Glycosyltransferase subfamily 4-like N-terminal" evidence="3">
    <location>
        <begin position="4"/>
        <end position="151"/>
    </location>
</feature>
<evidence type="ECO:0000256" key="2">
    <source>
        <dbReference type="ARBA" id="ARBA00022679"/>
    </source>
</evidence>
<reference evidence="4 5" key="1">
    <citation type="submission" date="2017-12" db="EMBL/GenBank/DDBJ databases">
        <title>Phylogenetic diversity of female urinary microbiome.</title>
        <authorList>
            <person name="Thomas-White K."/>
            <person name="Wolfe A.J."/>
        </authorList>
    </citation>
    <scope>NUCLEOTIDE SEQUENCE [LARGE SCALE GENOMIC DNA]</scope>
    <source>
        <strain evidence="4 5">UMB1298</strain>
    </source>
</reference>
<dbReference type="OrthoDB" id="3287135at2"/>
<dbReference type="Proteomes" id="UP000234206">
    <property type="component" value="Unassembled WGS sequence"/>
</dbReference>
<gene>
    <name evidence="4" type="ORF">CYJ76_02635</name>
</gene>
<keyword evidence="2" id="KW-0808">Transferase</keyword>